<reference evidence="9" key="1">
    <citation type="submission" date="2016-05" db="EMBL/GenBank/DDBJ databases">
        <authorList>
            <person name="Wang W."/>
            <person name="Zhu L."/>
        </authorList>
    </citation>
    <scope>NUCLEOTIDE SEQUENCE [LARGE SCALE GENOMIC DNA]</scope>
    <source>
        <strain evidence="9">W-2</strain>
    </source>
</reference>
<evidence type="ECO:0000256" key="2">
    <source>
        <dbReference type="ARBA" id="ARBA00022730"/>
    </source>
</evidence>
<dbReference type="InterPro" id="IPR005484">
    <property type="entry name" value="Ribosomal_uL18_bac/plant/anim"/>
</dbReference>
<dbReference type="RefSeq" id="WP_064550539.1">
    <property type="nucleotide sequence ID" value="NZ_LXMA01000005.1"/>
</dbReference>
<keyword evidence="3 7" id="KW-0694">RNA-binding</keyword>
<evidence type="ECO:0000256" key="6">
    <source>
        <dbReference type="ARBA" id="ARBA00035197"/>
    </source>
</evidence>
<name>A0A1B7KV31_PARTM</name>
<keyword evidence="5 7" id="KW-0687">Ribonucleoprotein</keyword>
<comment type="subunit">
    <text evidence="7">Part of the 50S ribosomal subunit; part of the 5S rRNA/L5/L18/L25 subcomplex. Contacts the 5S and 23S rRNAs.</text>
</comment>
<comment type="function">
    <text evidence="7">This is one of the proteins that bind and probably mediate the attachment of the 5S RNA into the large ribosomal subunit, where it forms part of the central protuberance.</text>
</comment>
<keyword evidence="4 7" id="KW-0689">Ribosomal protein</keyword>
<comment type="similarity">
    <text evidence="1 7">Belongs to the universal ribosomal protein uL18 family.</text>
</comment>
<sequence>MITKVDRNAVRKRRHARVRKKIFGTAERPRLNVFRSNKHIYAQIIDDMKAVTLVSASTLDKEFDLESTGNIEAAKKVGELVAKRALAKGIKKVVFDRGGYLYHGRVKALADAAREAGLEF</sequence>
<dbReference type="NCBIfam" id="TIGR00060">
    <property type="entry name" value="L18_bact"/>
    <property type="match status" value="1"/>
</dbReference>
<dbReference type="InterPro" id="IPR057268">
    <property type="entry name" value="Ribosomal_L18"/>
</dbReference>
<evidence type="ECO:0000313" key="9">
    <source>
        <dbReference type="Proteomes" id="UP000078290"/>
    </source>
</evidence>
<dbReference type="GO" id="GO:0008097">
    <property type="term" value="F:5S rRNA binding"/>
    <property type="evidence" value="ECO:0007669"/>
    <property type="project" value="TreeGrafter"/>
</dbReference>
<dbReference type="GO" id="GO:0003735">
    <property type="term" value="F:structural constituent of ribosome"/>
    <property type="evidence" value="ECO:0007669"/>
    <property type="project" value="InterPro"/>
</dbReference>
<evidence type="ECO:0000256" key="4">
    <source>
        <dbReference type="ARBA" id="ARBA00022980"/>
    </source>
</evidence>
<accession>A0A1B7KV31</accession>
<dbReference type="AlphaFoldDB" id="A0A1B7KV31"/>
<dbReference type="HAMAP" id="MF_01337_B">
    <property type="entry name" value="Ribosomal_uL18_B"/>
    <property type="match status" value="1"/>
</dbReference>
<dbReference type="SUPFAM" id="SSF53137">
    <property type="entry name" value="Translational machinery components"/>
    <property type="match status" value="1"/>
</dbReference>
<dbReference type="InterPro" id="IPR004389">
    <property type="entry name" value="Ribosomal_uL18_bac-type"/>
</dbReference>
<dbReference type="GO" id="GO:0022625">
    <property type="term" value="C:cytosolic large ribosomal subunit"/>
    <property type="evidence" value="ECO:0007669"/>
    <property type="project" value="TreeGrafter"/>
</dbReference>
<dbReference type="OrthoDB" id="9810939at2"/>
<evidence type="ECO:0000256" key="3">
    <source>
        <dbReference type="ARBA" id="ARBA00022884"/>
    </source>
</evidence>
<protein>
    <recommendedName>
        <fullName evidence="6 7">Large ribosomal subunit protein uL18</fullName>
    </recommendedName>
</protein>
<evidence type="ECO:0000256" key="5">
    <source>
        <dbReference type="ARBA" id="ARBA00023274"/>
    </source>
</evidence>
<proteinExistence type="inferred from homology"/>
<dbReference type="Proteomes" id="UP000078290">
    <property type="component" value="Unassembled WGS sequence"/>
</dbReference>
<evidence type="ECO:0000256" key="1">
    <source>
        <dbReference type="ARBA" id="ARBA00007116"/>
    </source>
</evidence>
<dbReference type="GO" id="GO:0006412">
    <property type="term" value="P:translation"/>
    <property type="evidence" value="ECO:0007669"/>
    <property type="project" value="UniProtKB-UniRule"/>
</dbReference>
<dbReference type="PANTHER" id="PTHR12899">
    <property type="entry name" value="39S RIBOSOMAL PROTEIN L18, MITOCHONDRIAL"/>
    <property type="match status" value="1"/>
</dbReference>
<dbReference type="Gene3D" id="3.30.420.100">
    <property type="match status" value="1"/>
</dbReference>
<dbReference type="CDD" id="cd00432">
    <property type="entry name" value="Ribosomal_L18_L5e"/>
    <property type="match status" value="1"/>
</dbReference>
<organism evidence="8 9">
    <name type="scientific">Parageobacillus thermoglucosidasius</name>
    <name type="common">Geobacillus thermoglucosidasius</name>
    <dbReference type="NCBI Taxonomy" id="1426"/>
    <lineage>
        <taxon>Bacteria</taxon>
        <taxon>Bacillati</taxon>
        <taxon>Bacillota</taxon>
        <taxon>Bacilli</taxon>
        <taxon>Bacillales</taxon>
        <taxon>Anoxybacillaceae</taxon>
        <taxon>Parageobacillus</taxon>
    </lineage>
</organism>
<dbReference type="FunFam" id="3.30.420.100:FF:000001">
    <property type="entry name" value="50S ribosomal protein L18"/>
    <property type="match status" value="1"/>
</dbReference>
<dbReference type="Pfam" id="PF00861">
    <property type="entry name" value="Ribosomal_L18p"/>
    <property type="match status" value="1"/>
</dbReference>
<dbReference type="EMBL" id="LXMA01000005">
    <property type="protein sequence ID" value="OAT73901.1"/>
    <property type="molecule type" value="Genomic_DNA"/>
</dbReference>
<keyword evidence="2 7" id="KW-0699">rRNA-binding</keyword>
<evidence type="ECO:0000313" key="8">
    <source>
        <dbReference type="EMBL" id="OAT73901.1"/>
    </source>
</evidence>
<dbReference type="PANTHER" id="PTHR12899:SF3">
    <property type="entry name" value="LARGE RIBOSOMAL SUBUNIT PROTEIN UL18M"/>
    <property type="match status" value="1"/>
</dbReference>
<comment type="caution">
    <text evidence="8">The sequence shown here is derived from an EMBL/GenBank/DDBJ whole genome shotgun (WGS) entry which is preliminary data.</text>
</comment>
<evidence type="ECO:0000256" key="7">
    <source>
        <dbReference type="HAMAP-Rule" id="MF_01337"/>
    </source>
</evidence>
<gene>
    <name evidence="7" type="primary">rplR</name>
    <name evidence="8" type="ORF">A7K69_17120</name>
</gene>